<dbReference type="InterPro" id="IPR001091">
    <property type="entry name" value="RM_Methyltransferase"/>
</dbReference>
<evidence type="ECO:0000313" key="4">
    <source>
        <dbReference type="EMBL" id="CAB4149872.1"/>
    </source>
</evidence>
<dbReference type="InterPro" id="IPR029063">
    <property type="entry name" value="SAM-dependent_MTases_sf"/>
</dbReference>
<proteinExistence type="predicted"/>
<dbReference type="SUPFAM" id="SSF53335">
    <property type="entry name" value="S-adenosyl-L-methionine-dependent methyltransferases"/>
    <property type="match status" value="1"/>
</dbReference>
<evidence type="ECO:0000259" key="3">
    <source>
        <dbReference type="Pfam" id="PF01555"/>
    </source>
</evidence>
<reference evidence="4" key="1">
    <citation type="submission" date="2020-04" db="EMBL/GenBank/DDBJ databases">
        <authorList>
            <person name="Chiriac C."/>
            <person name="Salcher M."/>
            <person name="Ghai R."/>
            <person name="Kavagutti S V."/>
        </authorList>
    </citation>
    <scope>NUCLEOTIDE SEQUENCE</scope>
</reference>
<dbReference type="Pfam" id="PF01555">
    <property type="entry name" value="N6_N4_Mtase"/>
    <property type="match status" value="1"/>
</dbReference>
<dbReference type="GO" id="GO:0032259">
    <property type="term" value="P:methylation"/>
    <property type="evidence" value="ECO:0007669"/>
    <property type="project" value="UniProtKB-KW"/>
</dbReference>
<dbReference type="InterPro" id="IPR002941">
    <property type="entry name" value="DNA_methylase_N4/N6"/>
</dbReference>
<protein>
    <submittedName>
        <fullName evidence="4">DNA methylase N-4/N-6</fullName>
    </submittedName>
</protein>
<dbReference type="Gene3D" id="3.40.50.150">
    <property type="entry name" value="Vaccinia Virus protein VP39"/>
    <property type="match status" value="1"/>
</dbReference>
<dbReference type="GO" id="GO:0008170">
    <property type="term" value="F:N-methyltransferase activity"/>
    <property type="evidence" value="ECO:0007669"/>
    <property type="project" value="InterPro"/>
</dbReference>
<dbReference type="EMBL" id="LR796526">
    <property type="protein sequence ID" value="CAB4149872.1"/>
    <property type="molecule type" value="Genomic_DNA"/>
</dbReference>
<dbReference type="GO" id="GO:0003677">
    <property type="term" value="F:DNA binding"/>
    <property type="evidence" value="ECO:0007669"/>
    <property type="project" value="InterPro"/>
</dbReference>
<organism evidence="4">
    <name type="scientific">uncultured Caudovirales phage</name>
    <dbReference type="NCBI Taxonomy" id="2100421"/>
    <lineage>
        <taxon>Viruses</taxon>
        <taxon>Duplodnaviria</taxon>
        <taxon>Heunggongvirae</taxon>
        <taxon>Uroviricota</taxon>
        <taxon>Caudoviricetes</taxon>
        <taxon>Peduoviridae</taxon>
        <taxon>Maltschvirus</taxon>
        <taxon>Maltschvirus maltsch</taxon>
    </lineage>
</organism>
<keyword evidence="2" id="KW-0808">Transferase</keyword>
<name>A0A6J5MU00_9CAUD</name>
<dbReference type="PRINTS" id="PR00508">
    <property type="entry name" value="S21N4MTFRASE"/>
</dbReference>
<accession>A0A6J5MU00</accession>
<feature type="domain" description="DNA methylase N-4/N-6" evidence="3">
    <location>
        <begin position="21"/>
        <end position="223"/>
    </location>
</feature>
<sequence>MYQILQGNCLELMKEIPDASVDMVLCDLPYGTTQNKWDSVLPFDALWAEYRRVCRGAIVLTASQPFTSALVMSNPKDFRYQWVWQKSAATGHLNAKRMPMKLHEDVLVFSQSAAPYNPQGLTRFDQVTRRGNNGSNFGASGAENFQEFTNYPRSILAIPSEGKTVHPTQKPVALMEYLVRTYTNEGDVVLDNTMGSGTTGVARANTGRGFIGMELDPTYFDIARGRIASALGTHAPGQTLQAEQVVDDLI</sequence>
<keyword evidence="1 4" id="KW-0489">Methyltransferase</keyword>
<evidence type="ECO:0000256" key="2">
    <source>
        <dbReference type="ARBA" id="ARBA00022679"/>
    </source>
</evidence>
<evidence type="ECO:0000256" key="1">
    <source>
        <dbReference type="ARBA" id="ARBA00022603"/>
    </source>
</evidence>
<gene>
    <name evidence="4" type="ORF">UFOVP555_44</name>
</gene>